<evidence type="ECO:0000313" key="6">
    <source>
        <dbReference type="EMBL" id="MXY34999.1"/>
    </source>
</evidence>
<dbReference type="Gene3D" id="1.10.10.10">
    <property type="entry name" value="Winged helix-like DNA-binding domain superfamily/Winged helix DNA-binding domain"/>
    <property type="match status" value="1"/>
</dbReference>
<feature type="domain" description="HTH lysR-type" evidence="5">
    <location>
        <begin position="2"/>
        <end position="59"/>
    </location>
</feature>
<dbReference type="InterPro" id="IPR036390">
    <property type="entry name" value="WH_DNA-bd_sf"/>
</dbReference>
<dbReference type="PANTHER" id="PTHR30419">
    <property type="entry name" value="HTH-TYPE TRANSCRIPTIONAL REGULATOR YBHD"/>
    <property type="match status" value="1"/>
</dbReference>
<reference evidence="6" key="1">
    <citation type="submission" date="2019-09" db="EMBL/GenBank/DDBJ databases">
        <title>Characterisation of the sponge microbiome using genome-centric metagenomics.</title>
        <authorList>
            <person name="Engelberts J.P."/>
            <person name="Robbins S.J."/>
            <person name="De Goeij J.M."/>
            <person name="Aranda M."/>
            <person name="Bell S.C."/>
            <person name="Webster N.S."/>
        </authorList>
    </citation>
    <scope>NUCLEOTIDE SEQUENCE</scope>
    <source>
        <strain evidence="6">SB0664_bin_43</strain>
    </source>
</reference>
<dbReference type="GO" id="GO:0003700">
    <property type="term" value="F:DNA-binding transcription factor activity"/>
    <property type="evidence" value="ECO:0007669"/>
    <property type="project" value="InterPro"/>
</dbReference>
<evidence type="ECO:0000256" key="4">
    <source>
        <dbReference type="ARBA" id="ARBA00023163"/>
    </source>
</evidence>
<dbReference type="PROSITE" id="PS50931">
    <property type="entry name" value="HTH_LYSR"/>
    <property type="match status" value="1"/>
</dbReference>
<comment type="similarity">
    <text evidence="1">Belongs to the LysR transcriptional regulatory family.</text>
</comment>
<keyword evidence="3" id="KW-0238">DNA-binding</keyword>
<dbReference type="InterPro" id="IPR036388">
    <property type="entry name" value="WH-like_DNA-bd_sf"/>
</dbReference>
<gene>
    <name evidence="6" type="ORF">F4Y60_13140</name>
</gene>
<proteinExistence type="inferred from homology"/>
<dbReference type="InterPro" id="IPR000847">
    <property type="entry name" value="LysR_HTH_N"/>
</dbReference>
<dbReference type="GO" id="GO:0003677">
    <property type="term" value="F:DNA binding"/>
    <property type="evidence" value="ECO:0007669"/>
    <property type="project" value="UniProtKB-KW"/>
</dbReference>
<sequence length="295" mass="31935">MLDLRDLNCLLALTRHRHFARAASDCGLSQPAFSMRIRQLEERLGIQIVKRGNRFQGLTAEGETVVAHARAILDRVRTLEEEVRAAKGDVTGALMIGTIPTSSAYAAFAANRLRARFPGIRPRIETTNSLSIQQGVDDGRFDAGLTYSEGASTDLLRVERLYDEQYILFAPEHLAPPAAEAVTWTEAAEMPLILLEPEMQNRRILDHVFESIGAHPAVVAETSGFIAAIAMAREGMGATVLPQVLVDSLGTLGGAALLPMIEPVISKPVALVTPKRTRGIPVVEALRSTVVPTGQ</sequence>
<evidence type="ECO:0000256" key="2">
    <source>
        <dbReference type="ARBA" id="ARBA00023015"/>
    </source>
</evidence>
<dbReference type="GO" id="GO:0005829">
    <property type="term" value="C:cytosol"/>
    <property type="evidence" value="ECO:0007669"/>
    <property type="project" value="TreeGrafter"/>
</dbReference>
<evidence type="ECO:0000256" key="3">
    <source>
        <dbReference type="ARBA" id="ARBA00023125"/>
    </source>
</evidence>
<name>A0A6B0Y5M0_9RHOB</name>
<dbReference type="SUPFAM" id="SSF46785">
    <property type="entry name" value="Winged helix' DNA-binding domain"/>
    <property type="match status" value="1"/>
</dbReference>
<dbReference type="Gene3D" id="3.40.190.290">
    <property type="match status" value="1"/>
</dbReference>
<dbReference type="AlphaFoldDB" id="A0A6B0Y5M0"/>
<dbReference type="InterPro" id="IPR050950">
    <property type="entry name" value="HTH-type_LysR_regulators"/>
</dbReference>
<dbReference type="SUPFAM" id="SSF53850">
    <property type="entry name" value="Periplasmic binding protein-like II"/>
    <property type="match status" value="1"/>
</dbReference>
<dbReference type="CDD" id="cd05466">
    <property type="entry name" value="PBP2_LTTR_substrate"/>
    <property type="match status" value="1"/>
</dbReference>
<dbReference type="PANTHER" id="PTHR30419:SF31">
    <property type="entry name" value="BLR3139 PROTEIN"/>
    <property type="match status" value="1"/>
</dbReference>
<accession>A0A6B0Y5M0</accession>
<comment type="caution">
    <text evidence="6">The sequence shown here is derived from an EMBL/GenBank/DDBJ whole genome shotgun (WGS) entry which is preliminary data.</text>
</comment>
<dbReference type="EMBL" id="VXRY01000543">
    <property type="protein sequence ID" value="MXY34999.1"/>
    <property type="molecule type" value="Genomic_DNA"/>
</dbReference>
<protein>
    <submittedName>
        <fullName evidence="6">LysR family transcriptional regulator</fullName>
    </submittedName>
</protein>
<dbReference type="PRINTS" id="PR00039">
    <property type="entry name" value="HTHLYSR"/>
</dbReference>
<dbReference type="Pfam" id="PF03466">
    <property type="entry name" value="LysR_substrate"/>
    <property type="match status" value="1"/>
</dbReference>
<dbReference type="FunFam" id="1.10.10.10:FF:000001">
    <property type="entry name" value="LysR family transcriptional regulator"/>
    <property type="match status" value="1"/>
</dbReference>
<keyword evidence="2" id="KW-0805">Transcription regulation</keyword>
<dbReference type="InterPro" id="IPR005119">
    <property type="entry name" value="LysR_subst-bd"/>
</dbReference>
<organism evidence="6">
    <name type="scientific">Boseongicola sp. SB0664_bin_43</name>
    <dbReference type="NCBI Taxonomy" id="2604844"/>
    <lineage>
        <taxon>Bacteria</taxon>
        <taxon>Pseudomonadati</taxon>
        <taxon>Pseudomonadota</taxon>
        <taxon>Alphaproteobacteria</taxon>
        <taxon>Rhodobacterales</taxon>
        <taxon>Paracoccaceae</taxon>
        <taxon>Boseongicola</taxon>
    </lineage>
</organism>
<evidence type="ECO:0000256" key="1">
    <source>
        <dbReference type="ARBA" id="ARBA00009437"/>
    </source>
</evidence>
<dbReference type="Pfam" id="PF00126">
    <property type="entry name" value="HTH_1"/>
    <property type="match status" value="1"/>
</dbReference>
<keyword evidence="4" id="KW-0804">Transcription</keyword>
<evidence type="ECO:0000259" key="5">
    <source>
        <dbReference type="PROSITE" id="PS50931"/>
    </source>
</evidence>